<dbReference type="InterPro" id="IPR038287">
    <property type="entry name" value="Cse2_sf"/>
</dbReference>
<dbReference type="Proteomes" id="UP000295484">
    <property type="component" value="Unassembled WGS sequence"/>
</dbReference>
<dbReference type="NCBIfam" id="TIGR02548">
    <property type="entry name" value="casB_cse2"/>
    <property type="match status" value="1"/>
</dbReference>
<name>A0A4R8FXL9_9RHOB</name>
<organism evidence="1 2">
    <name type="scientific">Rhodovulum visakhapatnamense</name>
    <dbReference type="NCBI Taxonomy" id="364297"/>
    <lineage>
        <taxon>Bacteria</taxon>
        <taxon>Pseudomonadati</taxon>
        <taxon>Pseudomonadota</taxon>
        <taxon>Alphaproteobacteria</taxon>
        <taxon>Rhodobacterales</taxon>
        <taxon>Paracoccaceae</taxon>
        <taxon>Rhodovulum</taxon>
    </lineage>
</organism>
<reference evidence="1 2" key="1">
    <citation type="submission" date="2019-03" db="EMBL/GenBank/DDBJ databases">
        <title>Genomic Encyclopedia of Type Strains, Phase IV (KMG-IV): sequencing the most valuable type-strain genomes for metagenomic binning, comparative biology and taxonomic classification.</title>
        <authorList>
            <person name="Goeker M."/>
        </authorList>
    </citation>
    <scope>NUCLEOTIDE SEQUENCE [LARGE SCALE GENOMIC DNA]</scope>
    <source>
        <strain evidence="1 2">JA181</strain>
    </source>
</reference>
<evidence type="ECO:0000313" key="1">
    <source>
        <dbReference type="EMBL" id="TDX31386.1"/>
    </source>
</evidence>
<dbReference type="Pfam" id="PF09485">
    <property type="entry name" value="CRISPR_Cse2"/>
    <property type="match status" value="1"/>
</dbReference>
<comment type="caution">
    <text evidence="1">The sequence shown here is derived from an EMBL/GenBank/DDBJ whole genome shotgun (WGS) entry which is preliminary data.</text>
</comment>
<accession>A0A4R8FXL9</accession>
<dbReference type="RefSeq" id="WP_134077471.1">
    <property type="nucleotide sequence ID" value="NZ_SOEB01000005.1"/>
</dbReference>
<protein>
    <submittedName>
        <fullName evidence="1">CRISPR system Cascade subunit CasB</fullName>
    </submittedName>
</protein>
<gene>
    <name evidence="1" type="ORF">EV657_105235</name>
</gene>
<dbReference type="AlphaFoldDB" id="A0A4R8FXL9"/>
<dbReference type="EMBL" id="SOEB01000005">
    <property type="protein sequence ID" value="TDX31386.1"/>
    <property type="molecule type" value="Genomic_DNA"/>
</dbReference>
<evidence type="ECO:0000313" key="2">
    <source>
        <dbReference type="Proteomes" id="UP000295484"/>
    </source>
</evidence>
<sequence length="163" mass="17643">MPEPSDDLARCAVAIAAALAAADSGERAAARRMDEGGAPVFWRQVARLKLPRWQETGWLRFTRMVAILTPASARQTVHDSNQSLGAVLAAAGVSEHRLARLLAARGAARDAALERAIRMVASAGPKLNVVDLARLVFGCDRNRLARTYYERLDHAPSEKSEDA</sequence>
<dbReference type="InterPro" id="IPR013382">
    <property type="entry name" value="CRISPR-assoc_prot_Cse2"/>
</dbReference>
<proteinExistence type="predicted"/>
<dbReference type="Gene3D" id="1.10.520.40">
    <property type="entry name" value="CRISPR-associated protein Cse2"/>
    <property type="match status" value="1"/>
</dbReference>